<dbReference type="GO" id="GO:0004512">
    <property type="term" value="F:inositol-3-phosphate synthase activity"/>
    <property type="evidence" value="ECO:0007669"/>
    <property type="project" value="UniProtKB-EC"/>
</dbReference>
<dbReference type="AlphaFoldDB" id="A0A6P7SJM9"/>
<keyword evidence="14" id="KW-1208">Phospholipid metabolism</keyword>
<evidence type="ECO:0000256" key="10">
    <source>
        <dbReference type="ARBA" id="ARBA00023027"/>
    </source>
</evidence>
<keyword evidence="12" id="KW-0594">Phospholipid biosynthesis</keyword>
<evidence type="ECO:0000256" key="15">
    <source>
        <dbReference type="ARBA" id="ARBA00025559"/>
    </source>
</evidence>
<dbReference type="GO" id="GO:0006021">
    <property type="term" value="P:inositol biosynthetic process"/>
    <property type="evidence" value="ECO:0007669"/>
    <property type="project" value="UniProtKB-UniPathway"/>
</dbReference>
<dbReference type="InterPro" id="IPR013021">
    <property type="entry name" value="Myo-inos-1-P_Synthase_GAPDH"/>
</dbReference>
<comment type="similarity">
    <text evidence="5">Belongs to the myo-inositol 1-phosphate synthase family.</text>
</comment>
<evidence type="ECO:0000256" key="14">
    <source>
        <dbReference type="ARBA" id="ARBA00023264"/>
    </source>
</evidence>
<dbReference type="SUPFAM" id="SSF51735">
    <property type="entry name" value="NAD(P)-binding Rossmann-fold domains"/>
    <property type="match status" value="1"/>
</dbReference>
<dbReference type="PANTHER" id="PTHR11510">
    <property type="entry name" value="MYO-INOSITOL-1 PHOSPHATE SYNTHASE"/>
    <property type="match status" value="1"/>
</dbReference>
<dbReference type="GO" id="GO:0005737">
    <property type="term" value="C:cytoplasm"/>
    <property type="evidence" value="ECO:0007669"/>
    <property type="project" value="UniProtKB-SubCell"/>
</dbReference>
<dbReference type="PIRSF" id="PIRSF015578">
    <property type="entry name" value="Myoinos-ppht_syn"/>
    <property type="match status" value="1"/>
</dbReference>
<dbReference type="InterPro" id="IPR036291">
    <property type="entry name" value="NAD(P)-bd_dom_sf"/>
</dbReference>
<evidence type="ECO:0000256" key="2">
    <source>
        <dbReference type="ARBA" id="ARBA00001911"/>
    </source>
</evidence>
<keyword evidence="9" id="KW-0398">Inositol biosynthesis</keyword>
<dbReference type="Proteomes" id="UP000515154">
    <property type="component" value="Linkage group LG7"/>
</dbReference>
<keyword evidence="10" id="KW-0520">NAD</keyword>
<dbReference type="FunFam" id="3.30.360.10:FF:000055">
    <property type="entry name" value="Putative myo-inositol-1-phosphate synthase"/>
    <property type="match status" value="1"/>
</dbReference>
<gene>
    <name evidence="17" type="primary">LOC115213805</name>
</gene>
<comment type="function">
    <text evidence="15">Key enzyme in myo-inositol biosynthesis pathway that catalyzes the conversion of glucose 6-phosphate to 1-myo-inositol 1-phosphate in a NAD-dependent manner. Rate-limiting enzyme in the synthesis of all inositol-containing compounds.</text>
</comment>
<dbReference type="Pfam" id="PF01658">
    <property type="entry name" value="Inos-1-P_synth"/>
    <property type="match status" value="1"/>
</dbReference>
<comment type="cofactor">
    <cofactor evidence="2">
        <name>NAD(+)</name>
        <dbReference type="ChEBI" id="CHEBI:57540"/>
    </cofactor>
</comment>
<sequence>MSAKPLKVKSPNVKYTDEYIEAEYDYTTTRVTDDGDFLIAEPLTTKYTFRTERKVPRLGVMLVGIGGNNGSTLAATLIANKCGMKWPTKKGMQESNFYGSITQSSTVCLGNSPRGEEVFVPLNYLLPMVKPENIILDGWDISSANVADAMERAQVLDYNLQVQVRPHLEGIRPRPSVYMPDFIAANQEARANNVLSGTKQEMLEQLRKDIRSFKENNTIDKVIVLWTANTERFCDVRLGLNDTADTLIKSIRNNESEVSPSTLFAVASILEGCTYINGSPQNTFVPGVIDLAEKKKIFIAGDDFKSGQTKLKSVLVDFLVSAGIKPVSVVSYNHLGNNDGKNLSVQKTFRSKEVSKSNVVDDMVKSNPILYKGQDSPDHTVVIKYVPYVGDSKRAMDEYTSEIMMGGLNTLVIHNTCEDSLLATPLILDLVIISELCERIQFRVADEPNFQSFNSILSILSYLCKAPLVPKNTPLVNSLFRQRACIENVFRACIGLAPLNNMMLEFKHQNIFFEEYCKEFSTKEKTDHSFINGS</sequence>
<dbReference type="RefSeq" id="XP_029638534.1">
    <property type="nucleotide sequence ID" value="XM_029782674.2"/>
</dbReference>
<comment type="catalytic activity">
    <reaction evidence="1">
        <text>D-glucose 6-phosphate = 1D-myo-inositol 3-phosphate</text>
        <dbReference type="Rhea" id="RHEA:10716"/>
        <dbReference type="ChEBI" id="CHEBI:58401"/>
        <dbReference type="ChEBI" id="CHEBI:61548"/>
        <dbReference type="EC" id="5.5.1.4"/>
    </reaction>
</comment>
<keyword evidence="7" id="KW-0963">Cytoplasm</keyword>
<evidence type="ECO:0000256" key="3">
    <source>
        <dbReference type="ARBA" id="ARBA00004496"/>
    </source>
</evidence>
<dbReference type="SUPFAM" id="SSF55347">
    <property type="entry name" value="Glyceraldehyde-3-phosphate dehydrogenase-like, C-terminal domain"/>
    <property type="match status" value="1"/>
</dbReference>
<keyword evidence="16" id="KW-1185">Reference proteome</keyword>
<keyword evidence="8" id="KW-0444">Lipid biosynthesis</keyword>
<keyword evidence="11" id="KW-0443">Lipid metabolism</keyword>
<comment type="subcellular location">
    <subcellularLocation>
        <location evidence="3">Cytoplasm</location>
    </subcellularLocation>
</comment>
<evidence type="ECO:0000256" key="13">
    <source>
        <dbReference type="ARBA" id="ARBA00023235"/>
    </source>
</evidence>
<dbReference type="UniPathway" id="UPA00823">
    <property type="reaction ID" value="UER00787"/>
</dbReference>
<dbReference type="EC" id="5.5.1.4" evidence="6"/>
<comment type="pathway">
    <text evidence="4">Polyol metabolism; myo-inositol biosynthesis; myo-inositol from D-glucose 6-phosphate: step 1/2.</text>
</comment>
<proteinExistence type="inferred from homology"/>
<evidence type="ECO:0000313" key="16">
    <source>
        <dbReference type="Proteomes" id="UP000515154"/>
    </source>
</evidence>
<dbReference type="Gene3D" id="3.40.50.720">
    <property type="entry name" value="NAD(P)-binding Rossmann-like Domain"/>
    <property type="match status" value="2"/>
</dbReference>
<dbReference type="InterPro" id="IPR002587">
    <property type="entry name" value="Myo-inos-1-P_Synthase"/>
</dbReference>
<evidence type="ECO:0000256" key="9">
    <source>
        <dbReference type="ARBA" id="ARBA00022550"/>
    </source>
</evidence>
<evidence type="ECO:0000256" key="5">
    <source>
        <dbReference type="ARBA" id="ARBA00010813"/>
    </source>
</evidence>
<evidence type="ECO:0000256" key="12">
    <source>
        <dbReference type="ARBA" id="ARBA00023209"/>
    </source>
</evidence>
<dbReference type="KEGG" id="osn:115213805"/>
<dbReference type="GO" id="GO:0008654">
    <property type="term" value="P:phospholipid biosynthetic process"/>
    <property type="evidence" value="ECO:0007669"/>
    <property type="project" value="UniProtKB-KW"/>
</dbReference>
<dbReference type="FunFam" id="3.40.50.720:FF:000171">
    <property type="entry name" value="inositol-3-phosphate synthase 1"/>
    <property type="match status" value="1"/>
</dbReference>
<evidence type="ECO:0000256" key="7">
    <source>
        <dbReference type="ARBA" id="ARBA00022490"/>
    </source>
</evidence>
<reference evidence="17" key="1">
    <citation type="submission" date="2025-08" db="UniProtKB">
        <authorList>
            <consortium name="RefSeq"/>
        </authorList>
    </citation>
    <scope>IDENTIFICATION</scope>
</reference>
<dbReference type="Pfam" id="PF07994">
    <property type="entry name" value="NAD_binding_5"/>
    <property type="match status" value="1"/>
</dbReference>
<keyword evidence="13" id="KW-0413">Isomerase</keyword>
<evidence type="ECO:0000256" key="6">
    <source>
        <dbReference type="ARBA" id="ARBA00012125"/>
    </source>
</evidence>
<name>A0A6P7SJM9_9MOLL</name>
<evidence type="ECO:0000313" key="17">
    <source>
        <dbReference type="RefSeq" id="XP_029638534.1"/>
    </source>
</evidence>
<evidence type="ECO:0000256" key="8">
    <source>
        <dbReference type="ARBA" id="ARBA00022516"/>
    </source>
</evidence>
<accession>A0A6P7SJM9</accession>
<organism evidence="16 17">
    <name type="scientific">Octopus sinensis</name>
    <name type="common">East Asian common octopus</name>
    <dbReference type="NCBI Taxonomy" id="2607531"/>
    <lineage>
        <taxon>Eukaryota</taxon>
        <taxon>Metazoa</taxon>
        <taxon>Spiralia</taxon>
        <taxon>Lophotrochozoa</taxon>
        <taxon>Mollusca</taxon>
        <taxon>Cephalopoda</taxon>
        <taxon>Coleoidea</taxon>
        <taxon>Octopodiformes</taxon>
        <taxon>Octopoda</taxon>
        <taxon>Incirrata</taxon>
        <taxon>Octopodidae</taxon>
        <taxon>Octopus</taxon>
    </lineage>
</organism>
<evidence type="ECO:0000256" key="4">
    <source>
        <dbReference type="ARBA" id="ARBA00005117"/>
    </source>
</evidence>
<dbReference type="FunFam" id="3.40.50.720:FF:000069">
    <property type="entry name" value="Inositol-3-phosphate synthase 1"/>
    <property type="match status" value="1"/>
</dbReference>
<evidence type="ECO:0000256" key="11">
    <source>
        <dbReference type="ARBA" id="ARBA00023098"/>
    </source>
</evidence>
<protein>
    <recommendedName>
        <fullName evidence="6">inositol-3-phosphate synthase</fullName>
        <ecNumber evidence="6">5.5.1.4</ecNumber>
    </recommendedName>
</protein>
<evidence type="ECO:0000256" key="1">
    <source>
        <dbReference type="ARBA" id="ARBA00000113"/>
    </source>
</evidence>